<dbReference type="Gene3D" id="1.10.150.20">
    <property type="entry name" value="5' to 3' exonuclease, C-terminal subdomain"/>
    <property type="match status" value="2"/>
</dbReference>
<dbReference type="InterPro" id="IPR010995">
    <property type="entry name" value="DNA_repair_Rad51/TF_NusA_a-hlx"/>
</dbReference>
<dbReference type="Gene3D" id="2.40.50.140">
    <property type="entry name" value="Nucleic acid-binding proteins"/>
    <property type="match status" value="1"/>
</dbReference>
<dbReference type="SMART" id="SM00322">
    <property type="entry name" value="KH"/>
    <property type="match status" value="2"/>
</dbReference>
<evidence type="ECO:0000256" key="8">
    <source>
        <dbReference type="SAM" id="MobiDB-lite"/>
    </source>
</evidence>
<dbReference type="SUPFAM" id="SSF54814">
    <property type="entry name" value="Prokaryotic type KH domain (KH-domain type II)"/>
    <property type="match status" value="2"/>
</dbReference>
<dbReference type="GO" id="GO:0006353">
    <property type="term" value="P:DNA-templated transcription termination"/>
    <property type="evidence" value="ECO:0007669"/>
    <property type="project" value="UniProtKB-UniRule"/>
</dbReference>
<dbReference type="PROSITE" id="PS50126">
    <property type="entry name" value="S1"/>
    <property type="match status" value="1"/>
</dbReference>
<evidence type="ECO:0000313" key="11">
    <source>
        <dbReference type="Proteomes" id="UP000199328"/>
    </source>
</evidence>
<dbReference type="InterPro" id="IPR010214">
    <property type="entry name" value="Tscrpt_termin_fac_NusA_C_rpt"/>
</dbReference>
<dbReference type="CDD" id="cd04455">
    <property type="entry name" value="S1_NusA"/>
    <property type="match status" value="1"/>
</dbReference>
<dbReference type="SMART" id="SM00316">
    <property type="entry name" value="S1"/>
    <property type="match status" value="1"/>
</dbReference>
<dbReference type="Proteomes" id="UP000199328">
    <property type="component" value="Unassembled WGS sequence"/>
</dbReference>
<dbReference type="FunFam" id="3.30.300.20:FF:000005">
    <property type="entry name" value="Transcription termination/antitermination protein NusA"/>
    <property type="match status" value="1"/>
</dbReference>
<dbReference type="RefSeq" id="WP_092497189.1">
    <property type="nucleotide sequence ID" value="NZ_FNFV01000001.1"/>
</dbReference>
<dbReference type="GO" id="GO:0005829">
    <property type="term" value="C:cytosol"/>
    <property type="evidence" value="ECO:0007669"/>
    <property type="project" value="TreeGrafter"/>
</dbReference>
<dbReference type="SUPFAM" id="SSF47794">
    <property type="entry name" value="Rad51 N-terminal domain-like"/>
    <property type="match status" value="1"/>
</dbReference>
<dbReference type="GO" id="GO:0031564">
    <property type="term" value="P:transcription antitermination"/>
    <property type="evidence" value="ECO:0007669"/>
    <property type="project" value="UniProtKB-UniRule"/>
</dbReference>
<protein>
    <recommendedName>
        <fullName evidence="7">Transcription termination/antitermination protein NusA</fullName>
    </recommendedName>
</protein>
<dbReference type="EMBL" id="FNFV01000001">
    <property type="protein sequence ID" value="SDJ96444.1"/>
    <property type="molecule type" value="Genomic_DNA"/>
</dbReference>
<evidence type="ECO:0000256" key="2">
    <source>
        <dbReference type="ARBA" id="ARBA00022490"/>
    </source>
</evidence>
<dbReference type="STRING" id="990712.SAMN05216257_101143"/>
<dbReference type="AlphaFoldDB" id="A0A1G8Y1W9"/>
<evidence type="ECO:0000256" key="1">
    <source>
        <dbReference type="ARBA" id="ARBA00022472"/>
    </source>
</evidence>
<comment type="function">
    <text evidence="7">Participates in both transcription termination and antitermination.</text>
</comment>
<dbReference type="Pfam" id="PF14520">
    <property type="entry name" value="HHH_5"/>
    <property type="match status" value="1"/>
</dbReference>
<dbReference type="InterPro" id="IPR036555">
    <property type="entry name" value="NusA_N_sf"/>
</dbReference>
<dbReference type="InterPro" id="IPR012340">
    <property type="entry name" value="NA-bd_OB-fold"/>
</dbReference>
<evidence type="ECO:0000259" key="9">
    <source>
        <dbReference type="PROSITE" id="PS50126"/>
    </source>
</evidence>
<dbReference type="Pfam" id="PF26594">
    <property type="entry name" value="KH_NusA_2nd"/>
    <property type="match status" value="1"/>
</dbReference>
<evidence type="ECO:0000256" key="7">
    <source>
        <dbReference type="HAMAP-Rule" id="MF_00945"/>
    </source>
</evidence>
<proteinExistence type="inferred from homology"/>
<organism evidence="10 11">
    <name type="scientific">Meinhardsimonia xiamenensis</name>
    <dbReference type="NCBI Taxonomy" id="990712"/>
    <lineage>
        <taxon>Bacteria</taxon>
        <taxon>Pseudomonadati</taxon>
        <taxon>Pseudomonadota</taxon>
        <taxon>Alphaproteobacteria</taxon>
        <taxon>Rhodobacterales</taxon>
        <taxon>Paracoccaceae</taxon>
        <taxon>Meinhardsimonia</taxon>
    </lineage>
</organism>
<dbReference type="InterPro" id="IPR004087">
    <property type="entry name" value="KH_dom"/>
</dbReference>
<keyword evidence="11" id="KW-1185">Reference proteome</keyword>
<feature type="domain" description="S1 motif" evidence="9">
    <location>
        <begin position="194"/>
        <end position="258"/>
    </location>
</feature>
<dbReference type="CDD" id="cd02134">
    <property type="entry name" value="KH-II_NusA_rpt1"/>
    <property type="match status" value="1"/>
</dbReference>
<keyword evidence="2 7" id="KW-0963">Cytoplasm</keyword>
<dbReference type="Gene3D" id="3.30.1480.10">
    <property type="entry name" value="NusA, N-terminal domain"/>
    <property type="match status" value="1"/>
</dbReference>
<dbReference type="GO" id="GO:0000166">
    <property type="term" value="F:nucleotide binding"/>
    <property type="evidence" value="ECO:0007669"/>
    <property type="project" value="InterPro"/>
</dbReference>
<dbReference type="CDD" id="cd22529">
    <property type="entry name" value="KH-II_NusA_rpt2"/>
    <property type="match status" value="1"/>
</dbReference>
<dbReference type="PROSITE" id="PS50084">
    <property type="entry name" value="KH_TYPE_1"/>
    <property type="match status" value="1"/>
</dbReference>
<dbReference type="Gene3D" id="3.30.300.20">
    <property type="match status" value="2"/>
</dbReference>
<dbReference type="InterPro" id="IPR030842">
    <property type="entry name" value="TF_NusA_bacterial"/>
</dbReference>
<dbReference type="NCBIfam" id="TIGR01954">
    <property type="entry name" value="nusA_Cterm_rpt"/>
    <property type="match status" value="1"/>
</dbReference>
<reference evidence="11" key="1">
    <citation type="submission" date="2016-10" db="EMBL/GenBank/DDBJ databases">
        <authorList>
            <person name="Varghese N."/>
            <person name="Submissions S."/>
        </authorList>
    </citation>
    <scope>NUCLEOTIDE SEQUENCE [LARGE SCALE GENOMIC DNA]</scope>
    <source>
        <strain evidence="11">CGMCC 1.10789</strain>
    </source>
</reference>
<dbReference type="FunFam" id="2.40.50.140:FF:000058">
    <property type="entry name" value="Transcription termination/antitermination protein NusA"/>
    <property type="match status" value="1"/>
</dbReference>
<dbReference type="PANTHER" id="PTHR22648:SF0">
    <property type="entry name" value="TRANSCRIPTION TERMINATION_ANTITERMINATION PROTEIN NUSA"/>
    <property type="match status" value="1"/>
</dbReference>
<comment type="similarity">
    <text evidence="7">Belongs to the NusA family.</text>
</comment>
<dbReference type="InterPro" id="IPR003029">
    <property type="entry name" value="S1_domain"/>
</dbReference>
<comment type="subcellular location">
    <subcellularLocation>
        <location evidence="7">Cytoplasm</location>
    </subcellularLocation>
</comment>
<comment type="subunit">
    <text evidence="7">Monomer. Binds directly to the core enzyme of the DNA-dependent RNA polymerase and to nascent RNA.</text>
</comment>
<dbReference type="NCBIfam" id="TIGR01953">
    <property type="entry name" value="NusA"/>
    <property type="match status" value="1"/>
</dbReference>
<keyword evidence="6 7" id="KW-0804">Transcription</keyword>
<dbReference type="InterPro" id="IPR013735">
    <property type="entry name" value="TF_NusA_N"/>
</dbReference>
<dbReference type="SUPFAM" id="SSF69705">
    <property type="entry name" value="Transcription factor NusA, N-terminal domain"/>
    <property type="match status" value="1"/>
</dbReference>
<evidence type="ECO:0000256" key="6">
    <source>
        <dbReference type="ARBA" id="ARBA00023163"/>
    </source>
</evidence>
<dbReference type="InterPro" id="IPR058582">
    <property type="entry name" value="KH_NusA_2nd"/>
</dbReference>
<dbReference type="InterPro" id="IPR015946">
    <property type="entry name" value="KH_dom-like_a/b"/>
</dbReference>
<dbReference type="OrthoDB" id="9807233at2"/>
<dbReference type="PANTHER" id="PTHR22648">
    <property type="entry name" value="TRANSCRIPTION TERMINATION FACTOR NUSA"/>
    <property type="match status" value="1"/>
</dbReference>
<evidence type="ECO:0000256" key="3">
    <source>
        <dbReference type="ARBA" id="ARBA00022814"/>
    </source>
</evidence>
<dbReference type="Pfam" id="PF08529">
    <property type="entry name" value="NusA_N"/>
    <property type="match status" value="2"/>
</dbReference>
<dbReference type="Pfam" id="PF13184">
    <property type="entry name" value="KH_NusA_1st"/>
    <property type="match status" value="1"/>
</dbReference>
<evidence type="ECO:0000313" key="10">
    <source>
        <dbReference type="EMBL" id="SDJ96444.1"/>
    </source>
</evidence>
<evidence type="ECO:0000256" key="5">
    <source>
        <dbReference type="ARBA" id="ARBA00023015"/>
    </source>
</evidence>
<name>A0A1G8Y1W9_9RHOB</name>
<dbReference type="InterPro" id="IPR010213">
    <property type="entry name" value="TF_NusA"/>
</dbReference>
<gene>
    <name evidence="7" type="primary">nusA</name>
    <name evidence="10" type="ORF">SAMN05216257_101143</name>
</gene>
<dbReference type="InterPro" id="IPR009019">
    <property type="entry name" value="KH_sf_prok-type"/>
</dbReference>
<keyword evidence="5 7" id="KW-0805">Transcription regulation</keyword>
<dbReference type="SUPFAM" id="SSF50249">
    <property type="entry name" value="Nucleic acid-binding proteins"/>
    <property type="match status" value="1"/>
</dbReference>
<evidence type="ECO:0000256" key="4">
    <source>
        <dbReference type="ARBA" id="ARBA00022884"/>
    </source>
</evidence>
<dbReference type="InterPro" id="IPR025249">
    <property type="entry name" value="TF_NusA_KH_1st"/>
</dbReference>
<feature type="region of interest" description="Disordered" evidence="8">
    <location>
        <begin position="571"/>
        <end position="590"/>
    </location>
</feature>
<dbReference type="HAMAP" id="MF_00945_B">
    <property type="entry name" value="NusA_B"/>
    <property type="match status" value="1"/>
</dbReference>
<keyword evidence="1 7" id="KW-0806">Transcription termination</keyword>
<keyword evidence="3 7" id="KW-0889">Transcription antitermination</keyword>
<dbReference type="GO" id="GO:0003700">
    <property type="term" value="F:DNA-binding transcription factor activity"/>
    <property type="evidence" value="ECO:0007669"/>
    <property type="project" value="InterPro"/>
</dbReference>
<dbReference type="GO" id="GO:0003723">
    <property type="term" value="F:RNA binding"/>
    <property type="evidence" value="ECO:0007669"/>
    <property type="project" value="UniProtKB-UniRule"/>
</dbReference>
<dbReference type="FunFam" id="3.30.300.20:FF:000002">
    <property type="entry name" value="Transcription termination/antitermination protein NusA"/>
    <property type="match status" value="1"/>
</dbReference>
<keyword evidence="4 7" id="KW-0694">RNA-binding</keyword>
<accession>A0A1G8Y1W9</accession>
<sequence length="590" mass="65977">MAITSANQLELLQTAEAVAREKMIDPGVVVEAMEESLARAAKSRYGADLDIRVKIDRKTGRATFTRVRTVADPEAIENFQAEVDPDQARQIVAQARPEVVVLEASAPVFDEEGNEVERRKIHRFILRAPTETDRMLMEGVDQSVEPQVGDEIIDEVPPVEMGRIAAQSAKQVILQRVREAERERQYEEFKDRVGTIINGIVKREEYGNIIVDVGRGEAVLRRNDKIGRESYRPGDRIRAWVKDVRRENRGPQIFLSRTAPEFMAELFKMEVPEIYDGIIEIKAVARDPGSRAKIAVVSHDPSIDPVGACVGMRGSRVQAVVNELQGERIDIIPWNEDQATFLVNALQPAEVSKVVIDEEAGKIEVVVPEDQLSLAIGRRGQNVRLASQLTGLDIDIMTEEEESQRRQAEFAERTKLFMDALDLDEFFAQLLVAEGFTSLEEVAYVDPEELLVIEGIDEETVAELQARARDVLEEQNRKALERARELGLEDSLAEFPGLTPQMLEALAEEGIKTLEDFATCADWELAGGWTTVNGERHKDEGILEKFDVSLEEAQQLVMNARVQLGWVDPAELETGEEEAEAVDGEATEEA</sequence>